<gene>
    <name evidence="3" type="ORF">B0G62_11018</name>
</gene>
<keyword evidence="4" id="KW-1185">Reference proteome</keyword>
<comment type="caution">
    <text evidence="3">The sequence shown here is derived from an EMBL/GenBank/DDBJ whole genome shotgun (WGS) entry which is preliminary data.</text>
</comment>
<proteinExistence type="predicted"/>
<feature type="chain" id="PRO_5015477811" description="Lipoprotein" evidence="2">
    <location>
        <begin position="18"/>
        <end position="163"/>
    </location>
</feature>
<evidence type="ECO:0000313" key="3">
    <source>
        <dbReference type="EMBL" id="POR49712.1"/>
    </source>
</evidence>
<evidence type="ECO:0000313" key="4">
    <source>
        <dbReference type="Proteomes" id="UP000237381"/>
    </source>
</evidence>
<organism evidence="3 4">
    <name type="scientific">Paraburkholderia eburnea</name>
    <dbReference type="NCBI Taxonomy" id="1189126"/>
    <lineage>
        <taxon>Bacteria</taxon>
        <taxon>Pseudomonadati</taxon>
        <taxon>Pseudomonadota</taxon>
        <taxon>Betaproteobacteria</taxon>
        <taxon>Burkholderiales</taxon>
        <taxon>Burkholderiaceae</taxon>
        <taxon>Paraburkholderia</taxon>
    </lineage>
</organism>
<feature type="region of interest" description="Disordered" evidence="1">
    <location>
        <begin position="130"/>
        <end position="163"/>
    </location>
</feature>
<protein>
    <recommendedName>
        <fullName evidence="5">Lipoprotein</fullName>
    </recommendedName>
</protein>
<name>A0A2S4M4U8_9BURK</name>
<dbReference type="PROSITE" id="PS51257">
    <property type="entry name" value="PROKAR_LIPOPROTEIN"/>
    <property type="match status" value="1"/>
</dbReference>
<reference evidence="3 4" key="1">
    <citation type="submission" date="2018-01" db="EMBL/GenBank/DDBJ databases">
        <title>Genomic Encyclopedia of Type Strains, Phase III (KMG-III): the genomes of soil and plant-associated and newly described type strains.</title>
        <authorList>
            <person name="Whitman W."/>
        </authorList>
    </citation>
    <scope>NUCLEOTIDE SEQUENCE [LARGE SCALE GENOMIC DNA]</scope>
    <source>
        <strain evidence="3 4">JCM 18070</strain>
    </source>
</reference>
<dbReference type="RefSeq" id="WP_103705654.1">
    <property type="nucleotide sequence ID" value="NZ_PQGA01000010.1"/>
</dbReference>
<feature type="signal peptide" evidence="2">
    <location>
        <begin position="1"/>
        <end position="17"/>
    </location>
</feature>
<dbReference type="EMBL" id="PQGA01000010">
    <property type="protein sequence ID" value="POR49712.1"/>
    <property type="molecule type" value="Genomic_DNA"/>
</dbReference>
<dbReference type="OrthoDB" id="9108475at2"/>
<accession>A0A2S4M4U8</accession>
<feature type="compositionally biased region" description="Low complexity" evidence="1">
    <location>
        <begin position="147"/>
        <end position="163"/>
    </location>
</feature>
<evidence type="ECO:0000256" key="2">
    <source>
        <dbReference type="SAM" id="SignalP"/>
    </source>
</evidence>
<keyword evidence="2" id="KW-0732">Signal</keyword>
<dbReference type="Proteomes" id="UP000237381">
    <property type="component" value="Unassembled WGS sequence"/>
</dbReference>
<evidence type="ECO:0000256" key="1">
    <source>
        <dbReference type="SAM" id="MobiDB-lite"/>
    </source>
</evidence>
<evidence type="ECO:0008006" key="5">
    <source>
        <dbReference type="Google" id="ProtNLM"/>
    </source>
</evidence>
<sequence length="163" mass="16872">MKRTLPILLCAALAACAPRGQVNPDVMQIATAPLTCSDKPQCDIWWQRAQDWVRGHSMYEVQTVTDSLIQTAGPGGGKRALAYEITKTSNGDGTTTIGFAAHCDSSIGCKPDPWAAGAAFKQYVRTGIEQSIPGSHDNSDTGDTGTAPLPASAAAPAASASAP</sequence>
<dbReference type="AlphaFoldDB" id="A0A2S4M4U8"/>